<keyword evidence="1" id="KW-0677">Repeat</keyword>
<feature type="repeat" description="ANK" evidence="3">
    <location>
        <begin position="64"/>
        <end position="96"/>
    </location>
</feature>
<evidence type="ECO:0000256" key="1">
    <source>
        <dbReference type="ARBA" id="ARBA00022737"/>
    </source>
</evidence>
<feature type="region of interest" description="Disordered" evidence="4">
    <location>
        <begin position="268"/>
        <end position="305"/>
    </location>
</feature>
<dbReference type="PROSITE" id="PS50297">
    <property type="entry name" value="ANK_REP_REGION"/>
    <property type="match status" value="2"/>
</dbReference>
<dbReference type="PROSITE" id="PS50088">
    <property type="entry name" value="ANK_REPEAT"/>
    <property type="match status" value="2"/>
</dbReference>
<evidence type="ECO:0000256" key="4">
    <source>
        <dbReference type="SAM" id="MobiDB-lite"/>
    </source>
</evidence>
<dbReference type="Ensembl" id="ENSAPLT00020008823.1">
    <property type="protein sequence ID" value="ENSAPLP00020008198.1"/>
    <property type="gene ID" value="ENSAPLG00020006043.1"/>
</dbReference>
<protein>
    <recommendedName>
        <fullName evidence="7">Ankyrin repeat domain-containing protein 39</fullName>
    </recommendedName>
</protein>
<organism evidence="5 6">
    <name type="scientific">Anas platyrhynchos</name>
    <name type="common">Mallard</name>
    <name type="synonym">Anas boschas</name>
    <dbReference type="NCBI Taxonomy" id="8839"/>
    <lineage>
        <taxon>Eukaryota</taxon>
        <taxon>Metazoa</taxon>
        <taxon>Chordata</taxon>
        <taxon>Craniata</taxon>
        <taxon>Vertebrata</taxon>
        <taxon>Euteleostomi</taxon>
        <taxon>Archelosauria</taxon>
        <taxon>Archosauria</taxon>
        <taxon>Dinosauria</taxon>
        <taxon>Saurischia</taxon>
        <taxon>Theropoda</taxon>
        <taxon>Coelurosauria</taxon>
        <taxon>Aves</taxon>
        <taxon>Neognathae</taxon>
        <taxon>Galloanserae</taxon>
        <taxon>Anseriformes</taxon>
        <taxon>Anatidae</taxon>
        <taxon>Anatinae</taxon>
        <taxon>Anas</taxon>
    </lineage>
</organism>
<dbReference type="Gene3D" id="1.25.40.20">
    <property type="entry name" value="Ankyrin repeat-containing domain"/>
    <property type="match status" value="1"/>
</dbReference>
<evidence type="ECO:0000313" key="6">
    <source>
        <dbReference type="Proteomes" id="UP000694400"/>
    </source>
</evidence>
<proteinExistence type="predicted"/>
<evidence type="ECO:0000256" key="3">
    <source>
        <dbReference type="PROSITE-ProRule" id="PRU00023"/>
    </source>
</evidence>
<reference evidence="5" key="2">
    <citation type="submission" date="2025-08" db="UniProtKB">
        <authorList>
            <consortium name="Ensembl"/>
        </authorList>
    </citation>
    <scope>IDENTIFICATION</scope>
</reference>
<dbReference type="AlphaFoldDB" id="A0A8B9ZAU9"/>
<evidence type="ECO:0000256" key="2">
    <source>
        <dbReference type="ARBA" id="ARBA00023043"/>
    </source>
</evidence>
<reference evidence="5" key="1">
    <citation type="submission" date="2019-08" db="EMBL/GenBank/DDBJ databases">
        <title>Three high-quality genomes provides insights into domestication of ducks.</title>
        <authorList>
            <person name="Hou Z.C."/>
            <person name="Zhu F."/>
            <person name="Yin Z.T."/>
            <person name="Zhang F."/>
        </authorList>
    </citation>
    <scope>NUCLEOTIDE SEQUENCE [LARGE SCALE GENOMIC DNA]</scope>
</reference>
<name>A0A8B9ZAU9_ANAPL</name>
<evidence type="ECO:0000313" key="5">
    <source>
        <dbReference type="Ensembl" id="ENSAPLP00020008198.1"/>
    </source>
</evidence>
<dbReference type="InterPro" id="IPR002110">
    <property type="entry name" value="Ankyrin_rpt"/>
</dbReference>
<feature type="repeat" description="ANK" evidence="3">
    <location>
        <begin position="97"/>
        <end position="129"/>
    </location>
</feature>
<keyword evidence="2 3" id="KW-0040">ANK repeat</keyword>
<accession>A0A8B9ZAU9</accession>
<dbReference type="PRINTS" id="PR01415">
    <property type="entry name" value="ANKYRIN"/>
</dbReference>
<dbReference type="SMART" id="SM00248">
    <property type="entry name" value="ANK"/>
    <property type="match status" value="2"/>
</dbReference>
<reference evidence="5" key="3">
    <citation type="submission" date="2025-09" db="UniProtKB">
        <authorList>
            <consortium name="Ensembl"/>
        </authorList>
    </citation>
    <scope>IDENTIFICATION</scope>
</reference>
<dbReference type="PANTHER" id="PTHR24171">
    <property type="entry name" value="ANKYRIN REPEAT DOMAIN-CONTAINING PROTEIN 39-RELATED"/>
    <property type="match status" value="1"/>
</dbReference>
<dbReference type="Pfam" id="PF12796">
    <property type="entry name" value="Ank_2"/>
    <property type="match status" value="1"/>
</dbReference>
<dbReference type="Proteomes" id="UP000694400">
    <property type="component" value="Chromosome 27"/>
</dbReference>
<dbReference type="InterPro" id="IPR036770">
    <property type="entry name" value="Ankyrin_rpt-contain_sf"/>
</dbReference>
<feature type="region of interest" description="Disordered" evidence="4">
    <location>
        <begin position="125"/>
        <end position="203"/>
    </location>
</feature>
<dbReference type="PANTHER" id="PTHR24171:SF9">
    <property type="entry name" value="ANKYRIN REPEAT DOMAIN-CONTAINING PROTEIN 39"/>
    <property type="match status" value="1"/>
</dbReference>
<dbReference type="SUPFAM" id="SSF48403">
    <property type="entry name" value="Ankyrin repeat"/>
    <property type="match status" value="1"/>
</dbReference>
<sequence length="405" mass="42135">MAAGRRRSPPGPCCPPGAAVPGVRQSLAEMDFERGIWAAARDGDEARVLQLLERRGEPSETDTAGYTALHYASRNGHLGVCRLLLQRGARCDARTPGGATALHRACYCGHLPVVRLLLEHGADPSAADGDGRTGLHKVGGGDGTPARSAARGDTRGDAGVARRRPSVATGTSAPCSCSSTPRWRPPATPGDGGPATRRTPRSGTCWMAEGGAVRPVWIWGGGHPQGSVPAGKKEQNQVPAPKPGSASLSPAHGVDVVVVAHGERRGQGVRAGGWRCPHTGTARPGLRLGDLGGDTAPSQSTPRGPAGRYGMGRGGHLLLSSFGTGACPCRCPSGDLLSPPKPKHWDKKTTTTKKKNKKNSFCVPLPAQLALGRIRPWVPTRCSQGATRSCRSCGCSSGWRESQDS</sequence>
<feature type="region of interest" description="Disordered" evidence="4">
    <location>
        <begin position="220"/>
        <end position="250"/>
    </location>
</feature>
<feature type="compositionally biased region" description="Polar residues" evidence="4">
    <location>
        <begin position="168"/>
        <end position="181"/>
    </location>
</feature>
<evidence type="ECO:0008006" key="7">
    <source>
        <dbReference type="Google" id="ProtNLM"/>
    </source>
</evidence>